<reference evidence="2" key="1">
    <citation type="submission" date="2022-03" db="EMBL/GenBank/DDBJ databases">
        <title>Draft genome sequence of Aduncisulcus paluster, a free-living microaerophilic Fornicata.</title>
        <authorList>
            <person name="Yuyama I."/>
            <person name="Kume K."/>
            <person name="Tamura T."/>
            <person name="Inagaki Y."/>
            <person name="Hashimoto T."/>
        </authorList>
    </citation>
    <scope>NUCLEOTIDE SEQUENCE</scope>
    <source>
        <strain evidence="2">NY0171</strain>
    </source>
</reference>
<evidence type="ECO:0000313" key="2">
    <source>
        <dbReference type="EMBL" id="GKT29022.1"/>
    </source>
</evidence>
<keyword evidence="1" id="KW-0812">Transmembrane</keyword>
<accession>A0ABQ5KAS5</accession>
<name>A0ABQ5KAS5_9EUKA</name>
<feature type="transmembrane region" description="Helical" evidence="1">
    <location>
        <begin position="134"/>
        <end position="159"/>
    </location>
</feature>
<comment type="caution">
    <text evidence="2">The sequence shown here is derived from an EMBL/GenBank/DDBJ whole genome shotgun (WGS) entry which is preliminary data.</text>
</comment>
<keyword evidence="3" id="KW-1185">Reference proteome</keyword>
<protein>
    <submittedName>
        <fullName evidence="2">Uncharacterized protein</fullName>
    </submittedName>
</protein>
<dbReference type="Proteomes" id="UP001057375">
    <property type="component" value="Unassembled WGS sequence"/>
</dbReference>
<keyword evidence="1" id="KW-0472">Membrane</keyword>
<sequence length="1145" mass="124520">MEDPFGEDMFDYLGDVAAISPDHVDVEETVPKASDPKMPEMADVAGALDPFLGSKPSTGIIAPMITPASVISTTMEDSGIIMTPAPISSTMFDSAIGHRVEPDATSAPKVKKESKAAKKRQTIEKKQTVRALKLNLIILAILFGVLFIVIIVAFSYVIIKFKAWPALVGLLGFSETSTTDSISLSSTYLSSGMNRQISKSSLILNGVQTMESTNDTQYVDGILMIGDHKVVHSDMDGIKGGDVHISEDTLTKLTTVTSDPGHSHALYHDKIEEKLVELTDLGLLPFDSIPIESGNEDSTGTWFIRTPTQTDGTIVDEDSLLEYGAKIIPRDSSVSDPEHYVRTLQVDTKNDDTLTILDLSHSDFMTNSAEDVHLSGDQYTTLTQGNDADELHHHSQYVKKSDVKVSTDMDNIFYLDAREDSANPQIIHPSFPEALSSNLYLTAIADDEIDDESVAALSWKPYSPKISTVLDDVQHSVADSLALLDDGYTVRGNTIFLYDDMNGLTGISGQTYQNSAGHINRLIMHCSIAEVTSSGTTLDCDVIEGTLDETSGEIKLFFAASGDISSEAADSMVTVTFDNFSERTIGNLSSVNLYLSETLDENASPFIFYSSSLSIVKGSTETIYMQSVRGEVSNLHPSVETLGTLAPFFTFADDFTSKESYDFDADLDISNSPSFSIGDNGVGIYLNSKGAVYTFTIDGTDWDADMDSLPEAKFASSNIQYVASSTISFTDPLTYTNLSNEDTIVYDASVACGVNFLLSGTSVYTLECMLILNGEYIGNSVYDIELTLEEDTQSANLNVAISQTGQVYVTDASSHSILVWPSFSAMMIGDLPKSYSVSFKPYGVVADSIGGVHIAGIKLEESIDSYYNLYGIYHLHFENANSMDIRPTQIYEASFSSVDGVINYEAIGEVSITMDVMSNRPLFAIMFYSVCIDTTVEPYTNEFETNITVLKMGKTGGYSQIGSNSALQTLDEESLDLQLLYLWYDSSNDEWPANLYSDSTNEYFAFDDTNVELSVSVPSWLAVSPIFFNATADLHLTLSGSLLVKSEEVSAGAMSVSFNPIKSDSYSVVVLNVYANSFMQVSSVSTDNGGSCTYTLSDSVDDLTKIICDGVTPDESGQVIVRVMLSDSSSNTDSALFYRITGWVE</sequence>
<proteinExistence type="predicted"/>
<keyword evidence="1" id="KW-1133">Transmembrane helix</keyword>
<evidence type="ECO:0000313" key="3">
    <source>
        <dbReference type="Proteomes" id="UP001057375"/>
    </source>
</evidence>
<gene>
    <name evidence="2" type="ORF">ADUPG1_000999</name>
</gene>
<evidence type="ECO:0000256" key="1">
    <source>
        <dbReference type="SAM" id="Phobius"/>
    </source>
</evidence>
<dbReference type="EMBL" id="BQXS01000610">
    <property type="protein sequence ID" value="GKT29022.1"/>
    <property type="molecule type" value="Genomic_DNA"/>
</dbReference>
<organism evidence="2 3">
    <name type="scientific">Aduncisulcus paluster</name>
    <dbReference type="NCBI Taxonomy" id="2918883"/>
    <lineage>
        <taxon>Eukaryota</taxon>
        <taxon>Metamonada</taxon>
        <taxon>Carpediemonas-like organisms</taxon>
        <taxon>Aduncisulcus</taxon>
    </lineage>
</organism>